<feature type="domain" description="XdhC Rossmann" evidence="2">
    <location>
        <begin position="199"/>
        <end position="331"/>
    </location>
</feature>
<protein>
    <submittedName>
        <fullName evidence="3">XdhC family protein</fullName>
    </submittedName>
</protein>
<name>A0ABV7YZD5_9BACT</name>
<dbReference type="Pfam" id="PF13478">
    <property type="entry name" value="XdhC_C"/>
    <property type="match status" value="1"/>
</dbReference>
<dbReference type="PANTHER" id="PTHR30388:SF6">
    <property type="entry name" value="XANTHINE DEHYDROGENASE SUBUNIT A-RELATED"/>
    <property type="match status" value="1"/>
</dbReference>
<gene>
    <name evidence="3" type="ORF">ACFOOI_14925</name>
</gene>
<evidence type="ECO:0000259" key="1">
    <source>
        <dbReference type="Pfam" id="PF02625"/>
    </source>
</evidence>
<comment type="caution">
    <text evidence="3">The sequence shown here is derived from an EMBL/GenBank/DDBJ whole genome shotgun (WGS) entry which is preliminary data.</text>
</comment>
<evidence type="ECO:0000313" key="4">
    <source>
        <dbReference type="Proteomes" id="UP001595616"/>
    </source>
</evidence>
<feature type="domain" description="XdhC- CoxI" evidence="1">
    <location>
        <begin position="15"/>
        <end position="78"/>
    </location>
</feature>
<dbReference type="RefSeq" id="WP_379838808.1">
    <property type="nucleotide sequence ID" value="NZ_JBHRYQ010000001.1"/>
</dbReference>
<dbReference type="PANTHER" id="PTHR30388">
    <property type="entry name" value="ALDEHYDE OXIDOREDUCTASE MOLYBDENUM COFACTOR ASSEMBLY PROTEIN"/>
    <property type="match status" value="1"/>
</dbReference>
<sequence>MKEIKSIVNAYHSHSERAALATVVRVEGSSYRRTGARMLVFETGVWVGGISGGCLEGDALKRAKMAILKDSPSLVTYDTTTDDDHQIGVGLGCNGIIDVLFVPIDKTDSHNPIKLLEDTLHFPEQNHILITITKAPENAKNLLGKIFRYNKAPDLKPLSGYSDLETLAKSIENLEKSKNLFFENGLNVYVELVPKPIKVYIFGNQYDLYPLADLVLSLGWDLFIVSEKSKIKEQLKSHVLEDFKPEMLDKNSAILLMSHSLNTDKANLKSTLPLNLPYIGMLGPRVRAEKIWHELEQEGAEVNTQNIFAPVGLDIGATTPDEIALSIVSEIKMVFANRSGEHLRNRPLPIHDREQPMIFK</sequence>
<dbReference type="Pfam" id="PF02625">
    <property type="entry name" value="XdhC_CoxI"/>
    <property type="match status" value="1"/>
</dbReference>
<dbReference type="EMBL" id="JBHRYQ010000001">
    <property type="protein sequence ID" value="MFC3811954.1"/>
    <property type="molecule type" value="Genomic_DNA"/>
</dbReference>
<dbReference type="InterPro" id="IPR027051">
    <property type="entry name" value="XdhC_Rossmann_dom"/>
</dbReference>
<accession>A0ABV7YZD5</accession>
<dbReference type="InterPro" id="IPR003777">
    <property type="entry name" value="XdhC_CoxI"/>
</dbReference>
<keyword evidence="4" id="KW-1185">Reference proteome</keyword>
<organism evidence="3 4">
    <name type="scientific">Lacihabitans lacunae</name>
    <dbReference type="NCBI Taxonomy" id="1028214"/>
    <lineage>
        <taxon>Bacteria</taxon>
        <taxon>Pseudomonadati</taxon>
        <taxon>Bacteroidota</taxon>
        <taxon>Cytophagia</taxon>
        <taxon>Cytophagales</taxon>
        <taxon>Leadbetterellaceae</taxon>
        <taxon>Lacihabitans</taxon>
    </lineage>
</organism>
<dbReference type="InterPro" id="IPR052698">
    <property type="entry name" value="MoCofactor_Util/Proc"/>
</dbReference>
<evidence type="ECO:0000313" key="3">
    <source>
        <dbReference type="EMBL" id="MFC3811954.1"/>
    </source>
</evidence>
<dbReference type="Gene3D" id="3.40.50.720">
    <property type="entry name" value="NAD(P)-binding Rossmann-like Domain"/>
    <property type="match status" value="1"/>
</dbReference>
<reference evidence="4" key="1">
    <citation type="journal article" date="2019" name="Int. J. Syst. Evol. Microbiol.">
        <title>The Global Catalogue of Microorganisms (GCM) 10K type strain sequencing project: providing services to taxonomists for standard genome sequencing and annotation.</title>
        <authorList>
            <consortium name="The Broad Institute Genomics Platform"/>
            <consortium name="The Broad Institute Genome Sequencing Center for Infectious Disease"/>
            <person name="Wu L."/>
            <person name="Ma J."/>
        </authorList>
    </citation>
    <scope>NUCLEOTIDE SEQUENCE [LARGE SCALE GENOMIC DNA]</scope>
    <source>
        <strain evidence="4">CECT 7956</strain>
    </source>
</reference>
<evidence type="ECO:0000259" key="2">
    <source>
        <dbReference type="Pfam" id="PF13478"/>
    </source>
</evidence>
<dbReference type="Proteomes" id="UP001595616">
    <property type="component" value="Unassembled WGS sequence"/>
</dbReference>
<proteinExistence type="predicted"/>